<keyword evidence="2" id="KW-1185">Reference proteome</keyword>
<dbReference type="PANTHER" id="PTHR33103:SF19">
    <property type="entry name" value="OS09G0544700 PROTEIN"/>
    <property type="match status" value="1"/>
</dbReference>
<sequence>MGEKAEKLSLKLLVDTRANKVLFAEAGKDFVDFLFHILSLPIGTIIRLVRVKGMASCLGDLYKSIEALNTDYMRSNVTKDLVLQPAAVRLPALLLKDSSDTNASARKMYTCSSSSHSARYWSDISGSGCPSCGRSMTLEMTYVGPNSSNSVNMAASGGFVKGVVTYMVMDNLEVKPMSTISAITLLNKFNVKDVTCLVEKEVQVGFVEVYSLFIVLLLWCRDSEGVPREPSCVDDCLPWDLRRFGWNGFSPIIS</sequence>
<gene>
    <name evidence="1" type="ORF">Cgig2_002184</name>
</gene>
<protein>
    <recommendedName>
        <fullName evidence="3">DUF674 domain-containing protein</fullName>
    </recommendedName>
</protein>
<proteinExistence type="predicted"/>
<dbReference type="PANTHER" id="PTHR33103">
    <property type="entry name" value="OS01G0153900 PROTEIN"/>
    <property type="match status" value="1"/>
</dbReference>
<dbReference type="Pfam" id="PF05056">
    <property type="entry name" value="DUF674"/>
    <property type="match status" value="1"/>
</dbReference>
<evidence type="ECO:0008006" key="3">
    <source>
        <dbReference type="Google" id="ProtNLM"/>
    </source>
</evidence>
<dbReference type="InterPro" id="IPR007750">
    <property type="entry name" value="DUF674"/>
</dbReference>
<name>A0A9Q1KVJ7_9CARY</name>
<comment type="caution">
    <text evidence="1">The sequence shown here is derived from an EMBL/GenBank/DDBJ whole genome shotgun (WGS) entry which is preliminary data.</text>
</comment>
<dbReference type="Proteomes" id="UP001153076">
    <property type="component" value="Unassembled WGS sequence"/>
</dbReference>
<reference evidence="1" key="1">
    <citation type="submission" date="2022-04" db="EMBL/GenBank/DDBJ databases">
        <title>Carnegiea gigantea Genome sequencing and assembly v2.</title>
        <authorList>
            <person name="Copetti D."/>
            <person name="Sanderson M.J."/>
            <person name="Burquez A."/>
            <person name="Wojciechowski M.F."/>
        </authorList>
    </citation>
    <scope>NUCLEOTIDE SEQUENCE</scope>
    <source>
        <strain evidence="1">SGP5-SGP5p</strain>
        <tissue evidence="1">Aerial part</tissue>
    </source>
</reference>
<evidence type="ECO:0000313" key="2">
    <source>
        <dbReference type="Proteomes" id="UP001153076"/>
    </source>
</evidence>
<dbReference type="AlphaFoldDB" id="A0A9Q1KVJ7"/>
<organism evidence="1 2">
    <name type="scientific">Carnegiea gigantea</name>
    <dbReference type="NCBI Taxonomy" id="171969"/>
    <lineage>
        <taxon>Eukaryota</taxon>
        <taxon>Viridiplantae</taxon>
        <taxon>Streptophyta</taxon>
        <taxon>Embryophyta</taxon>
        <taxon>Tracheophyta</taxon>
        <taxon>Spermatophyta</taxon>
        <taxon>Magnoliopsida</taxon>
        <taxon>eudicotyledons</taxon>
        <taxon>Gunneridae</taxon>
        <taxon>Pentapetalae</taxon>
        <taxon>Caryophyllales</taxon>
        <taxon>Cactineae</taxon>
        <taxon>Cactaceae</taxon>
        <taxon>Cactoideae</taxon>
        <taxon>Echinocereeae</taxon>
        <taxon>Carnegiea</taxon>
    </lineage>
</organism>
<accession>A0A9Q1KVJ7</accession>
<dbReference type="OrthoDB" id="2014278at2759"/>
<evidence type="ECO:0000313" key="1">
    <source>
        <dbReference type="EMBL" id="KAJ8450499.1"/>
    </source>
</evidence>
<dbReference type="EMBL" id="JAKOGI010000015">
    <property type="protein sequence ID" value="KAJ8450499.1"/>
    <property type="molecule type" value="Genomic_DNA"/>
</dbReference>